<dbReference type="EMBL" id="CM043023">
    <property type="protein sequence ID" value="KAI4454768.1"/>
    <property type="molecule type" value="Genomic_DNA"/>
</dbReference>
<gene>
    <name evidence="1" type="ORF">MML48_9g00001933</name>
</gene>
<protein>
    <submittedName>
        <fullName evidence="1">Ruvb-related reptin and pontin</fullName>
    </submittedName>
</protein>
<accession>A0ACB9SHH5</accession>
<comment type="caution">
    <text evidence="1">The sequence shown here is derived from an EMBL/GenBank/DDBJ whole genome shotgun (WGS) entry which is preliminary data.</text>
</comment>
<dbReference type="Proteomes" id="UP001056778">
    <property type="component" value="Chromosome 9"/>
</dbReference>
<evidence type="ECO:0000313" key="1">
    <source>
        <dbReference type="EMBL" id="KAI4454768.1"/>
    </source>
</evidence>
<organism evidence="1 2">
    <name type="scientific">Holotrichia oblita</name>
    <name type="common">Chafer beetle</name>
    <dbReference type="NCBI Taxonomy" id="644536"/>
    <lineage>
        <taxon>Eukaryota</taxon>
        <taxon>Metazoa</taxon>
        <taxon>Ecdysozoa</taxon>
        <taxon>Arthropoda</taxon>
        <taxon>Hexapoda</taxon>
        <taxon>Insecta</taxon>
        <taxon>Pterygota</taxon>
        <taxon>Neoptera</taxon>
        <taxon>Endopterygota</taxon>
        <taxon>Coleoptera</taxon>
        <taxon>Polyphaga</taxon>
        <taxon>Scarabaeiformia</taxon>
        <taxon>Scarabaeidae</taxon>
        <taxon>Melolonthinae</taxon>
        <taxon>Holotrichia</taxon>
    </lineage>
</organism>
<reference evidence="1" key="1">
    <citation type="submission" date="2022-04" db="EMBL/GenBank/DDBJ databases">
        <title>Chromosome-scale genome assembly of Holotrichia oblita Faldermann.</title>
        <authorList>
            <person name="Rongchong L."/>
        </authorList>
    </citation>
    <scope>NUCLEOTIDE SEQUENCE</scope>
    <source>
        <strain evidence="1">81SQS9</strain>
    </source>
</reference>
<name>A0ACB9SHH5_HOLOL</name>
<evidence type="ECO:0000313" key="2">
    <source>
        <dbReference type="Proteomes" id="UP001056778"/>
    </source>
</evidence>
<keyword evidence="2" id="KW-1185">Reference proteome</keyword>
<sequence length="189" mass="21193">MAAAAAAKVQEVREITRIERVGAHSHIRGLGLDDSLEARHVSQGMVGQVSARRAAGVVLQMVRDGKIAGRAVLLAGQPVYLDLIRCGNFSIRCEEEDCQLSDEALTILTRISMETSLRYGIQLITTSSLIARKRKAPEVQMEDVKRAYELFLDEGRSVQFLKEYQQEFMFNENDCLSISDEDENQMEIN</sequence>
<proteinExistence type="predicted"/>